<dbReference type="Pfam" id="PF09992">
    <property type="entry name" value="NAGPA"/>
    <property type="match status" value="1"/>
</dbReference>
<dbReference type="PROSITE" id="PS51257">
    <property type="entry name" value="PROKAR_LIPOPROTEIN"/>
    <property type="match status" value="1"/>
</dbReference>
<keyword evidence="3" id="KW-1185">Reference proteome</keyword>
<keyword evidence="2" id="KW-0326">Glycosidase</keyword>
<accession>A0ABU3TMA3</accession>
<reference evidence="2 3" key="1">
    <citation type="submission" date="2023-10" db="EMBL/GenBank/DDBJ databases">
        <title>Hymenobacter endophyticus sp. nov., an isolate from the leaf tissues of wheat.</title>
        <authorList>
            <person name="Dai Y."/>
        </authorList>
    </citation>
    <scope>NUCLEOTIDE SEQUENCE [LARGE SCALE GENOMIC DNA]</scope>
    <source>
        <strain evidence="2 3">ZK17L-C2</strain>
    </source>
</reference>
<dbReference type="InterPro" id="IPR018711">
    <property type="entry name" value="NAGPA"/>
</dbReference>
<dbReference type="GO" id="GO:0016798">
    <property type="term" value="F:hydrolase activity, acting on glycosyl bonds"/>
    <property type="evidence" value="ECO:0007669"/>
    <property type="project" value="UniProtKB-KW"/>
</dbReference>
<evidence type="ECO:0000313" key="2">
    <source>
        <dbReference type="EMBL" id="MDU0372485.1"/>
    </source>
</evidence>
<proteinExistence type="predicted"/>
<name>A0ABU3TMA3_9BACT</name>
<gene>
    <name evidence="2" type="ORF">ROI90_18905</name>
</gene>
<comment type="caution">
    <text evidence="2">The sequence shown here is derived from an EMBL/GenBank/DDBJ whole genome shotgun (WGS) entry which is preliminary data.</text>
</comment>
<evidence type="ECO:0000259" key="1">
    <source>
        <dbReference type="Pfam" id="PF09992"/>
    </source>
</evidence>
<dbReference type="RefSeq" id="WP_315999848.1">
    <property type="nucleotide sequence ID" value="NZ_JAWDJT010000015.1"/>
</dbReference>
<sequence length="246" mass="27429">MLNRKVRTGCAWAVQMVLGGLGACEPATSTESAVAASFLTYTADPGCQTVALYWQDEAGQPLRSLGRLRDWLQQRGQELEFACNGGMFHAGNVPVGLFIENGQVRTPLDTSRGRGNFYLRPNGVFYLTRQRRAGVCPTDSFARVRQVQYATQSGPMLITNGHMHPAFQQRSGNRHIRNGVGVLPDGRVVWVMSRQKVTFYELAQQFRQLGCRNALYLDGYVSRTYLPAQNWRQTDGDFGVMIGVTE</sequence>
<dbReference type="Proteomes" id="UP001250698">
    <property type="component" value="Unassembled WGS sequence"/>
</dbReference>
<dbReference type="EMBL" id="JAWDJT010000015">
    <property type="protein sequence ID" value="MDU0372485.1"/>
    <property type="molecule type" value="Genomic_DNA"/>
</dbReference>
<keyword evidence="2" id="KW-0378">Hydrolase</keyword>
<feature type="domain" description="Phosphodiester glycosidase" evidence="1">
    <location>
        <begin position="79"/>
        <end position="226"/>
    </location>
</feature>
<protein>
    <submittedName>
        <fullName evidence="2">Phosphodiester glycosidase family protein</fullName>
    </submittedName>
</protein>
<organism evidence="2 3">
    <name type="scientific">Hymenobacter endophyticus</name>
    <dbReference type="NCBI Taxonomy" id="3076335"/>
    <lineage>
        <taxon>Bacteria</taxon>
        <taxon>Pseudomonadati</taxon>
        <taxon>Bacteroidota</taxon>
        <taxon>Cytophagia</taxon>
        <taxon>Cytophagales</taxon>
        <taxon>Hymenobacteraceae</taxon>
        <taxon>Hymenobacter</taxon>
    </lineage>
</organism>
<evidence type="ECO:0000313" key="3">
    <source>
        <dbReference type="Proteomes" id="UP001250698"/>
    </source>
</evidence>